<dbReference type="AlphaFoldDB" id="A0A507DPE7"/>
<evidence type="ECO:0000256" key="3">
    <source>
        <dbReference type="SAM" id="MobiDB-lite"/>
    </source>
</evidence>
<dbReference type="InterPro" id="IPR047002">
    <property type="entry name" value="Tcp10_C_sf"/>
</dbReference>
<proteinExistence type="inferred from homology"/>
<reference evidence="6 7" key="1">
    <citation type="journal article" date="2019" name="Sci. Rep.">
        <title>Comparative genomics of chytrid fungi reveal insights into the obligate biotrophic and pathogenic lifestyle of Synchytrium endobioticum.</title>
        <authorList>
            <person name="van de Vossenberg B.T.L.H."/>
            <person name="Warris S."/>
            <person name="Nguyen H.D.T."/>
            <person name="van Gent-Pelzer M.P.E."/>
            <person name="Joly D.L."/>
            <person name="van de Geest H.C."/>
            <person name="Bonants P.J.M."/>
            <person name="Smith D.S."/>
            <person name="Levesque C.A."/>
            <person name="van der Lee T.A.J."/>
        </authorList>
    </citation>
    <scope>NUCLEOTIDE SEQUENCE [LARGE SCALE GENOMIC DNA]</scope>
    <source>
        <strain evidence="4 7">LEV6574</strain>
        <strain evidence="5 6">MB42</strain>
    </source>
</reference>
<dbReference type="VEuPathDB" id="FungiDB:SeMB42_g01186"/>
<protein>
    <recommendedName>
        <fullName evidence="8">Centromere protein J C-terminal domain-containing protein</fullName>
    </recommendedName>
</protein>
<feature type="compositionally biased region" description="Polar residues" evidence="3">
    <location>
        <begin position="430"/>
        <end position="439"/>
    </location>
</feature>
<gene>
    <name evidence="4" type="ORF">SeLEV6574_g00747</name>
    <name evidence="5" type="ORF">SeMB42_g01186</name>
</gene>
<keyword evidence="6" id="KW-1185">Reference proteome</keyword>
<feature type="region of interest" description="Disordered" evidence="3">
    <location>
        <begin position="216"/>
        <end position="240"/>
    </location>
</feature>
<dbReference type="PANTHER" id="PTHR10331">
    <property type="entry name" value="T COMPLEX PROTEIN 10"/>
    <property type="match status" value="1"/>
</dbReference>
<evidence type="ECO:0000256" key="2">
    <source>
        <dbReference type="SAM" id="Coils"/>
    </source>
</evidence>
<name>A0A507DPE7_9FUNG</name>
<accession>A0A507DPE7</accession>
<dbReference type="Proteomes" id="UP000317494">
    <property type="component" value="Unassembled WGS sequence"/>
</dbReference>
<keyword evidence="2" id="KW-0175">Coiled coil</keyword>
<evidence type="ECO:0000313" key="5">
    <source>
        <dbReference type="EMBL" id="TPX52760.1"/>
    </source>
</evidence>
<evidence type="ECO:0000313" key="7">
    <source>
        <dbReference type="Proteomes" id="UP000320475"/>
    </source>
</evidence>
<feature type="region of interest" description="Disordered" evidence="3">
    <location>
        <begin position="1"/>
        <end position="24"/>
    </location>
</feature>
<evidence type="ECO:0000256" key="1">
    <source>
        <dbReference type="ARBA" id="ARBA00005627"/>
    </source>
</evidence>
<dbReference type="EMBL" id="QEAM01000014">
    <property type="protein sequence ID" value="TPX50670.1"/>
    <property type="molecule type" value="Genomic_DNA"/>
</dbReference>
<dbReference type="Gene3D" id="2.60.450.20">
    <property type="match status" value="1"/>
</dbReference>
<dbReference type="EMBL" id="QEAN01000028">
    <property type="protein sequence ID" value="TPX52760.1"/>
    <property type="molecule type" value="Genomic_DNA"/>
</dbReference>
<dbReference type="OrthoDB" id="10252174at2759"/>
<feature type="coiled-coil region" evidence="2">
    <location>
        <begin position="316"/>
        <end position="382"/>
    </location>
</feature>
<dbReference type="PANTHER" id="PTHR10331:SF6">
    <property type="entry name" value="SPINDLE ASSEMBLY ABNORMAL 4"/>
    <property type="match status" value="1"/>
</dbReference>
<comment type="caution">
    <text evidence="5">The sequence shown here is derived from an EMBL/GenBank/DDBJ whole genome shotgun (WGS) entry which is preliminary data.</text>
</comment>
<evidence type="ECO:0000313" key="4">
    <source>
        <dbReference type="EMBL" id="TPX50670.1"/>
    </source>
</evidence>
<dbReference type="Proteomes" id="UP000320475">
    <property type="component" value="Unassembled WGS sequence"/>
</dbReference>
<sequence>MLAQGEQAPPMLIKNNGDPSESSCVISWEKPRHPSTNSHHVNNYATPHPKLIHQTSKSTAVASIHNYDLLDDEDDEIEARVFIPAKALHQRVWKEVVHQEATSLQDFLDLEAQISQEYTHTMLEDQGLMDVDPEQDFCEATGVDGNRDRNSILYSETDPESPQLSQRSLSEHDDDVAEPPVLAPEENGRDEKTSSLPSKLLFSLFPNLKPVLEEAKKAPVQSDAPHASPETPTERQSQAAEVVVNRNVKASTSKEQDSRYTEFMMKKLKQERDAFEQYKHQEMEKIQATRNQELKSIRREKAAWEQQRKVADLIPTKKERQEVEQLKKKIDDLTSIAKQRESRLQLTIDRLRRHVETLERRNSELQDELKVLEQERVAHVALQKDTAHPLVIKHSPSVDQASTNVGGLAGATSNIPIVKKSQRPPLDTITPPNNDTTSKSGCSNYLQSAPHPINNDPPAPDATLKALAGRLGITGPYKDTPVGDSKLERSFEAGATLVWYRNGTTKEVYADGNIVVRFVNGDYKRITANKDTVYWYAEPRTLHTSHPDGLQFFQTEPPNISFLTEMRNAFLPTERMPADILIGRSVAATESWSSIYRERALFWT</sequence>
<evidence type="ECO:0008006" key="8">
    <source>
        <dbReference type="Google" id="ProtNLM"/>
    </source>
</evidence>
<dbReference type="InterPro" id="IPR026581">
    <property type="entry name" value="TCP10L/CENPJ"/>
</dbReference>
<comment type="similarity">
    <text evidence="1">Belongs to the TCP10 family.</text>
</comment>
<feature type="region of interest" description="Disordered" evidence="3">
    <location>
        <begin position="137"/>
        <end position="195"/>
    </location>
</feature>
<feature type="region of interest" description="Disordered" evidence="3">
    <location>
        <begin position="420"/>
        <end position="439"/>
    </location>
</feature>
<feature type="compositionally biased region" description="Polar residues" evidence="3">
    <location>
        <begin position="230"/>
        <end position="239"/>
    </location>
</feature>
<organism evidence="5 6">
    <name type="scientific">Synchytrium endobioticum</name>
    <dbReference type="NCBI Taxonomy" id="286115"/>
    <lineage>
        <taxon>Eukaryota</taxon>
        <taxon>Fungi</taxon>
        <taxon>Fungi incertae sedis</taxon>
        <taxon>Chytridiomycota</taxon>
        <taxon>Chytridiomycota incertae sedis</taxon>
        <taxon>Chytridiomycetes</taxon>
        <taxon>Synchytriales</taxon>
        <taxon>Synchytriaceae</taxon>
        <taxon>Synchytrium</taxon>
    </lineage>
</organism>
<evidence type="ECO:0000313" key="6">
    <source>
        <dbReference type="Proteomes" id="UP000317494"/>
    </source>
</evidence>
<dbReference type="STRING" id="286115.A0A507DPE7"/>